<dbReference type="OrthoDB" id="61110at2759"/>
<accession>J7RIC3</accession>
<dbReference type="eggNOG" id="ENOG502QUVE">
    <property type="taxonomic scope" value="Eukaryota"/>
</dbReference>
<reference evidence="4" key="2">
    <citation type="submission" date="2012-08" db="EMBL/GenBank/DDBJ databases">
        <title>Genome sequence of Kazachstania naganishii.</title>
        <authorList>
            <person name="Gordon J.L."/>
            <person name="Armisen D."/>
            <person name="Proux-Wera E."/>
            <person name="OhEigeartaigh S.S."/>
            <person name="Byrne K.P."/>
            <person name="Wolfe K.H."/>
        </authorList>
    </citation>
    <scope>NUCLEOTIDE SEQUENCE [LARGE SCALE GENOMIC DNA]</scope>
    <source>
        <strain evidence="4">ATCC MYA-139 / BCRC 22969 / CBS 8797 / CCRC 22969 / KCTC 17520 / NBRC 10181 / NCYC 3082</strain>
    </source>
</reference>
<proteinExistence type="predicted"/>
<dbReference type="PROSITE" id="PS50012">
    <property type="entry name" value="RCC1_3"/>
    <property type="match status" value="2"/>
</dbReference>
<name>J7RIC3_HUIN7</name>
<evidence type="ECO:0000256" key="1">
    <source>
        <dbReference type="PROSITE-ProRule" id="PRU00235"/>
    </source>
</evidence>
<dbReference type="KEGG" id="kng:KNAG_0C01690"/>
<dbReference type="OMA" id="MGDYHYL"/>
<dbReference type="InterPro" id="IPR051553">
    <property type="entry name" value="Ran_GTPase-activating"/>
</dbReference>
<gene>
    <name evidence="3" type="primary">KNAG0C01690</name>
    <name evidence="3" type="ordered locus">KNAG_0C01690</name>
</gene>
<dbReference type="GeneID" id="34524963"/>
<dbReference type="GO" id="GO:0031146">
    <property type="term" value="P:SCF-dependent proteasomal ubiquitin-dependent protein catabolic process"/>
    <property type="evidence" value="ECO:0007669"/>
    <property type="project" value="EnsemblFungi"/>
</dbReference>
<dbReference type="AlphaFoldDB" id="J7RIC3"/>
<dbReference type="STRING" id="1071383.J7RIC3"/>
<dbReference type="InterPro" id="IPR009091">
    <property type="entry name" value="RCC1/BLIP-II"/>
</dbReference>
<sequence>MSTHNTGGAEFNVGLPPDIVESTLPFLSAADIRNLSLTNKYYHQLLNYEGGSLTLWHELFRKAYGTLNTNEEPFKNSDVLDYMTCSESIMTRKFPDETWKKLFQRRTEDVCLYTWGCLKHARLGYTSGSNELLKEEDMNGTGSRFKYGVNKPTRVPWFPTGAPQNDRSVVQVSAGGYSFQILTRSGKIFSTGSTYTGGHKGPGPANGQVDFNPFRDAIRRLETSYPRFAVGSMPQTAYHPINTTGTFHPTTARPPTHFGPTPTTVPTSQPHSNIYSELEEMEQRANEQVAGNKHLVRMFTRNSFPIYGSPEGGFRLDEEKFGAIKFVAIASGRSHFIALTNNNILYSWDSTESNHGVEIKFEDLPSSTTNPILKIACGWDFSCVYIYNVGLVIWKERDAVLQGETAAKAHYFIVPNTADLSGDQKLVDFSCGQDNTIYFIDSAGTELWRYSKNVVTSHDVPGVRGKLLKCISCLSSLVLFTSFGCYSIKLDQGELDSSTLVQLQLDDPEDHIISLASGDYHTLALTKKGQLYTWGVESQISGCLGIGRPEHVVDELGIGRWDGVRNVRVEKPTHIALNDAYTAVSVAAGGWQSGALILPK</sequence>
<feature type="domain" description="F-box" evidence="2">
    <location>
        <begin position="9"/>
        <end position="59"/>
    </location>
</feature>
<dbReference type="InterPro" id="IPR001810">
    <property type="entry name" value="F-box_dom"/>
</dbReference>
<dbReference type="PROSITE" id="PS00626">
    <property type="entry name" value="RCC1_2"/>
    <property type="match status" value="1"/>
</dbReference>
<dbReference type="HOGENOM" id="CLU_460835_0_0_1"/>
<evidence type="ECO:0000259" key="2">
    <source>
        <dbReference type="PROSITE" id="PS50181"/>
    </source>
</evidence>
<dbReference type="GO" id="GO:0004842">
    <property type="term" value="F:ubiquitin-protein transferase activity"/>
    <property type="evidence" value="ECO:0007669"/>
    <property type="project" value="EnsemblFungi"/>
</dbReference>
<dbReference type="RefSeq" id="XP_022463529.1">
    <property type="nucleotide sequence ID" value="XM_022606877.1"/>
</dbReference>
<dbReference type="Pfam" id="PF13540">
    <property type="entry name" value="RCC1_2"/>
    <property type="match status" value="1"/>
</dbReference>
<feature type="repeat" description="RCC1" evidence="1">
    <location>
        <begin position="529"/>
        <end position="599"/>
    </location>
</feature>
<evidence type="ECO:0000313" key="3">
    <source>
        <dbReference type="EMBL" id="CCK69283.1"/>
    </source>
</evidence>
<dbReference type="Gene3D" id="2.130.10.30">
    <property type="entry name" value="Regulator of chromosome condensation 1/beta-lactamase-inhibitor protein II"/>
    <property type="match status" value="2"/>
</dbReference>
<feature type="repeat" description="RCC1" evidence="1">
    <location>
        <begin position="110"/>
        <end position="185"/>
    </location>
</feature>
<dbReference type="PROSITE" id="PS50181">
    <property type="entry name" value="FBOX"/>
    <property type="match status" value="1"/>
</dbReference>
<reference evidence="3 4" key="1">
    <citation type="journal article" date="2011" name="Proc. Natl. Acad. Sci. U.S.A.">
        <title>Evolutionary erosion of yeast sex chromosomes by mating-type switching accidents.</title>
        <authorList>
            <person name="Gordon J.L."/>
            <person name="Armisen D."/>
            <person name="Proux-Wera E."/>
            <person name="Oheigeartaigh S.S."/>
            <person name="Byrne K.P."/>
            <person name="Wolfe K.H."/>
        </authorList>
    </citation>
    <scope>NUCLEOTIDE SEQUENCE [LARGE SCALE GENOMIC DNA]</scope>
    <source>
        <strain evidence="4">ATCC MYA-139 / BCRC 22969 / CBS 8797 / CCRC 22969 / KCTC 17520 / NBRC 10181 / NCYC 3082</strain>
    </source>
</reference>
<dbReference type="GO" id="GO:0005085">
    <property type="term" value="F:guanyl-nucleotide exchange factor activity"/>
    <property type="evidence" value="ECO:0007669"/>
    <property type="project" value="TreeGrafter"/>
</dbReference>
<dbReference type="SUPFAM" id="SSF81383">
    <property type="entry name" value="F-box domain"/>
    <property type="match status" value="1"/>
</dbReference>
<dbReference type="SUPFAM" id="SSF50985">
    <property type="entry name" value="RCC1/BLIP-II"/>
    <property type="match status" value="1"/>
</dbReference>
<protein>
    <recommendedName>
        <fullName evidence="2">F-box domain-containing protein</fullName>
    </recommendedName>
</protein>
<dbReference type="Proteomes" id="UP000006310">
    <property type="component" value="Chromosome 3"/>
</dbReference>
<dbReference type="EMBL" id="HE978316">
    <property type="protein sequence ID" value="CCK69283.1"/>
    <property type="molecule type" value="Genomic_DNA"/>
</dbReference>
<evidence type="ECO:0000313" key="4">
    <source>
        <dbReference type="Proteomes" id="UP000006310"/>
    </source>
</evidence>
<dbReference type="InterPro" id="IPR000408">
    <property type="entry name" value="Reg_chr_condens"/>
</dbReference>
<dbReference type="GO" id="GO:0005737">
    <property type="term" value="C:cytoplasm"/>
    <property type="evidence" value="ECO:0007669"/>
    <property type="project" value="TreeGrafter"/>
</dbReference>
<dbReference type="PANTHER" id="PTHR45982:SF6">
    <property type="entry name" value="SCF-ASSOCIATED FACTOR 1"/>
    <property type="match status" value="1"/>
</dbReference>
<organism evidence="3 4">
    <name type="scientific">Huiozyma naganishii (strain ATCC MYA-139 / BCRC 22969 / CBS 8797 / KCTC 17520 / NBRC 10181 / NCYC 3082 / Yp74L-3)</name>
    <name type="common">Yeast</name>
    <name type="synonym">Kazachstania naganishii</name>
    <dbReference type="NCBI Taxonomy" id="1071383"/>
    <lineage>
        <taxon>Eukaryota</taxon>
        <taxon>Fungi</taxon>
        <taxon>Dikarya</taxon>
        <taxon>Ascomycota</taxon>
        <taxon>Saccharomycotina</taxon>
        <taxon>Saccharomycetes</taxon>
        <taxon>Saccharomycetales</taxon>
        <taxon>Saccharomycetaceae</taxon>
        <taxon>Huiozyma</taxon>
    </lineage>
</organism>
<dbReference type="InterPro" id="IPR036047">
    <property type="entry name" value="F-box-like_dom_sf"/>
</dbReference>
<dbReference type="GO" id="GO:0019005">
    <property type="term" value="C:SCF ubiquitin ligase complex"/>
    <property type="evidence" value="ECO:0007669"/>
    <property type="project" value="EnsemblFungi"/>
</dbReference>
<keyword evidence="4" id="KW-1185">Reference proteome</keyword>
<dbReference type="PANTHER" id="PTHR45982">
    <property type="entry name" value="REGULATOR OF CHROMOSOME CONDENSATION"/>
    <property type="match status" value="1"/>
</dbReference>